<dbReference type="Proteomes" id="UP001396334">
    <property type="component" value="Unassembled WGS sequence"/>
</dbReference>
<dbReference type="EMBL" id="JBBPBN010000021">
    <property type="protein sequence ID" value="KAK9015487.1"/>
    <property type="molecule type" value="Genomic_DNA"/>
</dbReference>
<evidence type="ECO:0000313" key="2">
    <source>
        <dbReference type="Proteomes" id="UP001396334"/>
    </source>
</evidence>
<name>A0ABR2RS33_9ROSI</name>
<evidence type="ECO:0000313" key="1">
    <source>
        <dbReference type="EMBL" id="KAK9015487.1"/>
    </source>
</evidence>
<sequence length="69" mass="7828">MPSIAASLLIIRDNAFLESFWNPALQCTELRFDERMRRSVRSFVEQVVGGEDTGNGRFKLTGLTEFCSI</sequence>
<organism evidence="1 2">
    <name type="scientific">Hibiscus sabdariffa</name>
    <name type="common">roselle</name>
    <dbReference type="NCBI Taxonomy" id="183260"/>
    <lineage>
        <taxon>Eukaryota</taxon>
        <taxon>Viridiplantae</taxon>
        <taxon>Streptophyta</taxon>
        <taxon>Embryophyta</taxon>
        <taxon>Tracheophyta</taxon>
        <taxon>Spermatophyta</taxon>
        <taxon>Magnoliopsida</taxon>
        <taxon>eudicotyledons</taxon>
        <taxon>Gunneridae</taxon>
        <taxon>Pentapetalae</taxon>
        <taxon>rosids</taxon>
        <taxon>malvids</taxon>
        <taxon>Malvales</taxon>
        <taxon>Malvaceae</taxon>
        <taxon>Malvoideae</taxon>
        <taxon>Hibiscus</taxon>
    </lineage>
</organism>
<proteinExistence type="predicted"/>
<protein>
    <submittedName>
        <fullName evidence="1">Uncharacterized protein</fullName>
    </submittedName>
</protein>
<accession>A0ABR2RS33</accession>
<comment type="caution">
    <text evidence="1">The sequence shown here is derived from an EMBL/GenBank/DDBJ whole genome shotgun (WGS) entry which is preliminary data.</text>
</comment>
<keyword evidence="2" id="KW-1185">Reference proteome</keyword>
<reference evidence="1 2" key="1">
    <citation type="journal article" date="2024" name="G3 (Bethesda)">
        <title>Genome assembly of Hibiscus sabdariffa L. provides insights into metabolisms of medicinal natural products.</title>
        <authorList>
            <person name="Kim T."/>
        </authorList>
    </citation>
    <scope>NUCLEOTIDE SEQUENCE [LARGE SCALE GENOMIC DNA]</scope>
    <source>
        <strain evidence="1">TK-2024</strain>
        <tissue evidence="1">Old leaves</tissue>
    </source>
</reference>
<gene>
    <name evidence="1" type="ORF">V6N11_006592</name>
</gene>